<dbReference type="InterPro" id="IPR038765">
    <property type="entry name" value="Papain-like_cys_pep_sf"/>
</dbReference>
<dbReference type="GO" id="GO:0016998">
    <property type="term" value="P:cell wall macromolecule catabolic process"/>
    <property type="evidence" value="ECO:0007669"/>
    <property type="project" value="InterPro"/>
</dbReference>
<gene>
    <name evidence="4" type="ORF">DW272_01430</name>
</gene>
<dbReference type="SUPFAM" id="SSF51445">
    <property type="entry name" value="(Trans)glycosidases"/>
    <property type="match status" value="1"/>
</dbReference>
<evidence type="ECO:0000313" key="5">
    <source>
        <dbReference type="Proteomes" id="UP000284220"/>
    </source>
</evidence>
<dbReference type="GO" id="GO:0003796">
    <property type="term" value="F:lysozyme activity"/>
    <property type="evidence" value="ECO:0007669"/>
    <property type="project" value="InterPro"/>
</dbReference>
<dbReference type="InterPro" id="IPR017853">
    <property type="entry name" value="GH"/>
</dbReference>
<sequence>MSTKLIDISYWQGNLDFKKLKSAGINYIILRAGYGTTKDSRFDQYAKACQSVGIKIIGAYWFTYALNVAQAKNEATICINACKPYNIPTIFYDFEYDTVKKAKAQGITLGSKECNDFTIAFCDTVKAAGIAPGYYCNDDYYKTMYSDRVKNKGYYLWYAHYKSDYSYHESPISCDIFQYSSRARLAGFNQNFDGDICYNPKLLGNSTNSSISSNTNKGNNTMTNKTTKEQAINAVIKTAQNEIGYLEKKSNAQLNSKTANAGYNNFTKYWRDIYPAYQTEPWCAAFVSWCFMKAFGLTMAKKLLKHWPYVYCPTLGSLFTKNANPKVGDIVIFYRSGEFRHTGLVTKVRGDKFWTIEGNTSGASGIVANGGGVCAKSYYNSKLPGTKFCTPNYSLVISIVSGNSSTSIPTTHTNTKNYLTVGDKGDAVKTLQTKLNKVGYKLTVDGEYGSATKAAVTSFQKKYNLEVDGVAGKNTITKLNAVIAAKSKNTSSTTSKAPSKVRKFVGKVNKNNAPVRKNPGKKYAQLTSYPTLNKGNLVDVCDTIKSASGNDWYYICIGGKIYGYILSGHVDKQ</sequence>
<organism evidence="4 5">
    <name type="scientific">Blautia obeum</name>
    <dbReference type="NCBI Taxonomy" id="40520"/>
    <lineage>
        <taxon>Bacteria</taxon>
        <taxon>Bacillati</taxon>
        <taxon>Bacillota</taxon>
        <taxon>Clostridia</taxon>
        <taxon>Lachnospirales</taxon>
        <taxon>Lachnospiraceae</taxon>
        <taxon>Blautia</taxon>
    </lineage>
</organism>
<dbReference type="Pfam" id="PF01183">
    <property type="entry name" value="Glyco_hydro_25"/>
    <property type="match status" value="1"/>
</dbReference>
<evidence type="ECO:0000259" key="2">
    <source>
        <dbReference type="Pfam" id="PF01471"/>
    </source>
</evidence>
<dbReference type="SUPFAM" id="SSF54001">
    <property type="entry name" value="Cysteine proteinases"/>
    <property type="match status" value="1"/>
</dbReference>
<dbReference type="PANTHER" id="PTHR34135:SF2">
    <property type="entry name" value="LYSOZYME"/>
    <property type="match status" value="1"/>
</dbReference>
<accession>A0A414SJY8</accession>
<dbReference type="InterPro" id="IPR036366">
    <property type="entry name" value="PGBDSf"/>
</dbReference>
<name>A0A414SJY8_9FIRM</name>
<evidence type="ECO:0000313" key="4">
    <source>
        <dbReference type="EMBL" id="RHG19894.1"/>
    </source>
</evidence>
<dbReference type="AlphaFoldDB" id="A0A414SJY8"/>
<dbReference type="PANTHER" id="PTHR34135">
    <property type="entry name" value="LYSOZYME"/>
    <property type="match status" value="1"/>
</dbReference>
<dbReference type="InterPro" id="IPR002053">
    <property type="entry name" value="Glyco_hydro_25"/>
</dbReference>
<dbReference type="Proteomes" id="UP000284220">
    <property type="component" value="Unassembled WGS sequence"/>
</dbReference>
<dbReference type="Gene3D" id="2.30.30.40">
    <property type="entry name" value="SH3 Domains"/>
    <property type="match status" value="1"/>
</dbReference>
<reference evidence="4 5" key="1">
    <citation type="submission" date="2018-08" db="EMBL/GenBank/DDBJ databases">
        <title>A genome reference for cultivated species of the human gut microbiota.</title>
        <authorList>
            <person name="Zou Y."/>
            <person name="Xue W."/>
            <person name="Luo G."/>
        </authorList>
    </citation>
    <scope>NUCLEOTIDE SEQUENCE [LARGE SCALE GENOMIC DNA]</scope>
    <source>
        <strain evidence="4 5">AM22-9LB</strain>
    </source>
</reference>
<evidence type="ECO:0000259" key="3">
    <source>
        <dbReference type="Pfam" id="PF05257"/>
    </source>
</evidence>
<feature type="domain" description="Peptidase C51" evidence="3">
    <location>
        <begin position="278"/>
        <end position="359"/>
    </location>
</feature>
<proteinExistence type="inferred from homology"/>
<dbReference type="PROSITE" id="PS51904">
    <property type="entry name" value="GLYCOSYL_HYDROL_F25_2"/>
    <property type="match status" value="1"/>
</dbReference>
<evidence type="ECO:0000256" key="1">
    <source>
        <dbReference type="ARBA" id="ARBA00010646"/>
    </source>
</evidence>
<dbReference type="InterPro" id="IPR007921">
    <property type="entry name" value="CHAP_dom"/>
</dbReference>
<protein>
    <submittedName>
        <fullName evidence="4">CHAP domain-containing protein</fullName>
    </submittedName>
</protein>
<dbReference type="GO" id="GO:0016052">
    <property type="term" value="P:carbohydrate catabolic process"/>
    <property type="evidence" value="ECO:0007669"/>
    <property type="project" value="TreeGrafter"/>
</dbReference>
<comment type="similarity">
    <text evidence="1">Belongs to the glycosyl hydrolase 25 family.</text>
</comment>
<dbReference type="InterPro" id="IPR002477">
    <property type="entry name" value="Peptidoglycan-bd-like"/>
</dbReference>
<dbReference type="InterPro" id="IPR036365">
    <property type="entry name" value="PGBD-like_sf"/>
</dbReference>
<dbReference type="Pfam" id="PF05257">
    <property type="entry name" value="CHAP"/>
    <property type="match status" value="1"/>
</dbReference>
<dbReference type="Gene3D" id="3.20.20.80">
    <property type="entry name" value="Glycosidases"/>
    <property type="match status" value="1"/>
</dbReference>
<dbReference type="RefSeq" id="WP_118197216.1">
    <property type="nucleotide sequence ID" value="NZ_QRHZ01000001.1"/>
</dbReference>
<dbReference type="SUPFAM" id="SSF47090">
    <property type="entry name" value="PGBD-like"/>
    <property type="match status" value="1"/>
</dbReference>
<feature type="domain" description="Peptidoglycan binding-like" evidence="2">
    <location>
        <begin position="425"/>
        <end position="479"/>
    </location>
</feature>
<comment type="caution">
    <text evidence="4">The sequence shown here is derived from an EMBL/GenBank/DDBJ whole genome shotgun (WGS) entry which is preliminary data.</text>
</comment>
<dbReference type="Pfam" id="PF01471">
    <property type="entry name" value="PG_binding_1"/>
    <property type="match status" value="1"/>
</dbReference>
<dbReference type="GO" id="GO:0009253">
    <property type="term" value="P:peptidoglycan catabolic process"/>
    <property type="evidence" value="ECO:0007669"/>
    <property type="project" value="InterPro"/>
</dbReference>
<dbReference type="EMBL" id="QRHZ01000001">
    <property type="protein sequence ID" value="RHG19894.1"/>
    <property type="molecule type" value="Genomic_DNA"/>
</dbReference>
<dbReference type="Gene3D" id="1.10.101.10">
    <property type="entry name" value="PGBD-like superfamily/PGBD"/>
    <property type="match status" value="1"/>
</dbReference>